<comment type="subcellular location">
    <subcellularLocation>
        <location evidence="1">Membrane</location>
        <topology evidence="1">Lipid-anchor</topology>
    </subcellularLocation>
</comment>
<evidence type="ECO:0000256" key="7">
    <source>
        <dbReference type="ARBA" id="ARBA00023288"/>
    </source>
</evidence>
<evidence type="ECO:0000259" key="10">
    <source>
        <dbReference type="Pfam" id="PF25198"/>
    </source>
</evidence>
<dbReference type="Pfam" id="PF05504">
    <property type="entry name" value="Spore_GerAC"/>
    <property type="match status" value="1"/>
</dbReference>
<dbReference type="Pfam" id="PF25198">
    <property type="entry name" value="Spore_GerAC_N"/>
    <property type="match status" value="1"/>
</dbReference>
<evidence type="ECO:0000256" key="8">
    <source>
        <dbReference type="SAM" id="MobiDB-lite"/>
    </source>
</evidence>
<organism evidence="11 12">
    <name type="scientific">Camelliibacillus cellulosilyticus</name>
    <dbReference type="NCBI Taxonomy" id="2174486"/>
    <lineage>
        <taxon>Bacteria</taxon>
        <taxon>Bacillati</taxon>
        <taxon>Bacillota</taxon>
        <taxon>Bacilli</taxon>
        <taxon>Bacillales</taxon>
        <taxon>Sporolactobacillaceae</taxon>
        <taxon>Camelliibacillus</taxon>
    </lineage>
</organism>
<reference evidence="12" key="1">
    <citation type="journal article" date="2019" name="Int. J. Syst. Evol. Microbiol.">
        <title>The Global Catalogue of Microorganisms (GCM) 10K type strain sequencing project: providing services to taxonomists for standard genome sequencing and annotation.</title>
        <authorList>
            <consortium name="The Broad Institute Genomics Platform"/>
            <consortium name="The Broad Institute Genome Sequencing Center for Infectious Disease"/>
            <person name="Wu L."/>
            <person name="Ma J."/>
        </authorList>
    </citation>
    <scope>NUCLEOTIDE SEQUENCE [LARGE SCALE GENOMIC DNA]</scope>
    <source>
        <strain evidence="12">CGMCC 1.16306</strain>
    </source>
</reference>
<dbReference type="Gene3D" id="3.30.300.210">
    <property type="entry name" value="Nutrient germinant receptor protein C, domain 3"/>
    <property type="match status" value="1"/>
</dbReference>
<comment type="caution">
    <text evidence="11">The sequence shown here is derived from an EMBL/GenBank/DDBJ whole genome shotgun (WGS) entry which is preliminary data.</text>
</comment>
<feature type="region of interest" description="Disordered" evidence="8">
    <location>
        <begin position="64"/>
        <end position="83"/>
    </location>
</feature>
<dbReference type="InterPro" id="IPR057336">
    <property type="entry name" value="GerAC_N"/>
</dbReference>
<keyword evidence="6" id="KW-0564">Palmitate</keyword>
<keyword evidence="7" id="KW-0449">Lipoprotein</keyword>
<evidence type="ECO:0000256" key="6">
    <source>
        <dbReference type="ARBA" id="ARBA00023139"/>
    </source>
</evidence>
<evidence type="ECO:0000313" key="11">
    <source>
        <dbReference type="EMBL" id="MFC4620547.1"/>
    </source>
</evidence>
<feature type="domain" description="Spore germination protein N-terminal" evidence="10">
    <location>
        <begin position="28"/>
        <end position="200"/>
    </location>
</feature>
<keyword evidence="5" id="KW-0472">Membrane</keyword>
<keyword evidence="3" id="KW-0309">Germination</keyword>
<evidence type="ECO:0000256" key="4">
    <source>
        <dbReference type="ARBA" id="ARBA00022729"/>
    </source>
</evidence>
<dbReference type="RefSeq" id="WP_376847658.1">
    <property type="nucleotide sequence ID" value="NZ_JBHSFW010000026.1"/>
</dbReference>
<name>A0ABV9GTD7_9BACL</name>
<feature type="compositionally biased region" description="Polar residues" evidence="8">
    <location>
        <begin position="68"/>
        <end position="83"/>
    </location>
</feature>
<dbReference type="EMBL" id="JBHSFW010000026">
    <property type="protein sequence ID" value="MFC4620547.1"/>
    <property type="molecule type" value="Genomic_DNA"/>
</dbReference>
<dbReference type="InterPro" id="IPR046953">
    <property type="entry name" value="Spore_GerAC-like_C"/>
</dbReference>
<dbReference type="PROSITE" id="PS51257">
    <property type="entry name" value="PROKAR_LIPOPROTEIN"/>
    <property type="match status" value="1"/>
</dbReference>
<sequence length="388" mass="43536">MNPRLFQRPIKIAVSLCFCLLVLSGCWDRREINDMALVLAVGLDYKSANRINLSVEFAIPESMGGGQMETSGNNGPSTMVEQSQGQTISDAIARLQEKVSRQIFWGHNHIIIIGEKMAKHGIQHTVDFFSRHPDSRLHAFVYASKGNAADLLTITPALEQNPANFIRELTKLKLGVTVTIKDLLEELGGDTKSIAIPRIEQSTASDDQNKTVLRENGSAILNHGKMVGYIDDKATRGVLILRNEIEKSTITFHPPGTDHSISFNQIRTHTTLIPEWSDGEFRMKVNVEAYEDVVENDTPLNLMDIRTTKMLEDQLSQVVKSRIDQACRDVQRGMKTDVFGFGEAFHRAYPKQWTKVKSHWNEVFSKTPVSVHAHVKIRRSGMTSNSPE</sequence>
<evidence type="ECO:0000256" key="1">
    <source>
        <dbReference type="ARBA" id="ARBA00004635"/>
    </source>
</evidence>
<dbReference type="PANTHER" id="PTHR35789">
    <property type="entry name" value="SPORE GERMINATION PROTEIN B3"/>
    <property type="match status" value="1"/>
</dbReference>
<gene>
    <name evidence="11" type="ORF">ACFO4N_17790</name>
</gene>
<dbReference type="NCBIfam" id="TIGR02887">
    <property type="entry name" value="spore_ger_x_C"/>
    <property type="match status" value="1"/>
</dbReference>
<evidence type="ECO:0000256" key="5">
    <source>
        <dbReference type="ARBA" id="ARBA00023136"/>
    </source>
</evidence>
<dbReference type="Proteomes" id="UP001596022">
    <property type="component" value="Unassembled WGS sequence"/>
</dbReference>
<dbReference type="InterPro" id="IPR038501">
    <property type="entry name" value="Spore_GerAC_C_sf"/>
</dbReference>
<dbReference type="PANTHER" id="PTHR35789:SF1">
    <property type="entry name" value="SPORE GERMINATION PROTEIN B3"/>
    <property type="match status" value="1"/>
</dbReference>
<keyword evidence="4" id="KW-0732">Signal</keyword>
<proteinExistence type="inferred from homology"/>
<accession>A0ABV9GTD7</accession>
<evidence type="ECO:0000313" key="12">
    <source>
        <dbReference type="Proteomes" id="UP001596022"/>
    </source>
</evidence>
<protein>
    <submittedName>
        <fullName evidence="11">Ger(X)C family spore germination protein</fullName>
    </submittedName>
</protein>
<feature type="domain" description="Spore germination GerAC-like C-terminal" evidence="9">
    <location>
        <begin position="216"/>
        <end position="381"/>
    </location>
</feature>
<evidence type="ECO:0000256" key="2">
    <source>
        <dbReference type="ARBA" id="ARBA00007886"/>
    </source>
</evidence>
<evidence type="ECO:0000259" key="9">
    <source>
        <dbReference type="Pfam" id="PF05504"/>
    </source>
</evidence>
<evidence type="ECO:0000256" key="3">
    <source>
        <dbReference type="ARBA" id="ARBA00022544"/>
    </source>
</evidence>
<comment type="similarity">
    <text evidence="2">Belongs to the GerABKC lipoprotein family.</text>
</comment>
<dbReference type="InterPro" id="IPR008844">
    <property type="entry name" value="Spore_GerAC-like"/>
</dbReference>
<keyword evidence="12" id="KW-1185">Reference proteome</keyword>